<keyword evidence="1" id="KW-0472">Membrane</keyword>
<evidence type="ECO:0000313" key="4">
    <source>
        <dbReference type="Proteomes" id="UP001500058"/>
    </source>
</evidence>
<accession>A0ABP5VG29</accession>
<sequence>MARHSSPPGRTSVREPSLLPGSVGARDRIVNLLMLLTGIWLLVASWPLRYPFSDAAVDAQRNETGVGLLVVFIAGAGMMRRRGMLSDLIILLLGLWMLLSPLVIAYGGDDTAPAAAHVNEIVTGIVLIALALVSMLLYLRSRRTGAEKTEGG</sequence>
<feature type="domain" description="SPW repeat-containing integral membrane" evidence="2">
    <location>
        <begin position="31"/>
        <end position="132"/>
    </location>
</feature>
<dbReference type="RefSeq" id="WP_344631683.1">
    <property type="nucleotide sequence ID" value="NZ_BAAATJ010000014.1"/>
</dbReference>
<dbReference type="Proteomes" id="UP001500058">
    <property type="component" value="Unassembled WGS sequence"/>
</dbReference>
<feature type="transmembrane region" description="Helical" evidence="1">
    <location>
        <begin position="29"/>
        <end position="47"/>
    </location>
</feature>
<dbReference type="InterPro" id="IPR005530">
    <property type="entry name" value="SPW"/>
</dbReference>
<keyword evidence="1" id="KW-1133">Transmembrane helix</keyword>
<dbReference type="EMBL" id="BAAATJ010000014">
    <property type="protein sequence ID" value="GAA2402344.1"/>
    <property type="molecule type" value="Genomic_DNA"/>
</dbReference>
<keyword evidence="4" id="KW-1185">Reference proteome</keyword>
<evidence type="ECO:0000256" key="1">
    <source>
        <dbReference type="SAM" id="Phobius"/>
    </source>
</evidence>
<comment type="caution">
    <text evidence="3">The sequence shown here is derived from an EMBL/GenBank/DDBJ whole genome shotgun (WGS) entry which is preliminary data.</text>
</comment>
<organism evidence="3 4">
    <name type="scientific">Streptomyces glaucosporus</name>
    <dbReference type="NCBI Taxonomy" id="284044"/>
    <lineage>
        <taxon>Bacteria</taxon>
        <taxon>Bacillati</taxon>
        <taxon>Actinomycetota</taxon>
        <taxon>Actinomycetes</taxon>
        <taxon>Kitasatosporales</taxon>
        <taxon>Streptomycetaceae</taxon>
        <taxon>Streptomyces</taxon>
    </lineage>
</organism>
<keyword evidence="1" id="KW-0812">Transmembrane</keyword>
<feature type="transmembrane region" description="Helical" evidence="1">
    <location>
        <begin position="88"/>
        <end position="108"/>
    </location>
</feature>
<gene>
    <name evidence="3" type="ORF">GCM10010420_31830</name>
</gene>
<reference evidence="4" key="1">
    <citation type="journal article" date="2019" name="Int. J. Syst. Evol. Microbiol.">
        <title>The Global Catalogue of Microorganisms (GCM) 10K type strain sequencing project: providing services to taxonomists for standard genome sequencing and annotation.</title>
        <authorList>
            <consortium name="The Broad Institute Genomics Platform"/>
            <consortium name="The Broad Institute Genome Sequencing Center for Infectious Disease"/>
            <person name="Wu L."/>
            <person name="Ma J."/>
        </authorList>
    </citation>
    <scope>NUCLEOTIDE SEQUENCE [LARGE SCALE GENOMIC DNA]</scope>
    <source>
        <strain evidence="4">JCM 6921</strain>
    </source>
</reference>
<evidence type="ECO:0000259" key="2">
    <source>
        <dbReference type="Pfam" id="PF03779"/>
    </source>
</evidence>
<dbReference type="Pfam" id="PF03779">
    <property type="entry name" value="SPW"/>
    <property type="match status" value="1"/>
</dbReference>
<evidence type="ECO:0000313" key="3">
    <source>
        <dbReference type="EMBL" id="GAA2402344.1"/>
    </source>
</evidence>
<protein>
    <recommendedName>
        <fullName evidence="2">SPW repeat-containing integral membrane domain-containing protein</fullName>
    </recommendedName>
</protein>
<proteinExistence type="predicted"/>
<feature type="transmembrane region" description="Helical" evidence="1">
    <location>
        <begin position="120"/>
        <end position="139"/>
    </location>
</feature>
<name>A0ABP5VG29_9ACTN</name>